<feature type="compositionally biased region" description="Polar residues" evidence="1">
    <location>
        <begin position="1"/>
        <end position="13"/>
    </location>
</feature>
<organism evidence="2">
    <name type="scientific">Anguilla anguilla</name>
    <name type="common">European freshwater eel</name>
    <name type="synonym">Muraena anguilla</name>
    <dbReference type="NCBI Taxonomy" id="7936"/>
    <lineage>
        <taxon>Eukaryota</taxon>
        <taxon>Metazoa</taxon>
        <taxon>Chordata</taxon>
        <taxon>Craniata</taxon>
        <taxon>Vertebrata</taxon>
        <taxon>Euteleostomi</taxon>
        <taxon>Actinopterygii</taxon>
        <taxon>Neopterygii</taxon>
        <taxon>Teleostei</taxon>
        <taxon>Anguilliformes</taxon>
        <taxon>Anguillidae</taxon>
        <taxon>Anguilla</taxon>
    </lineage>
</organism>
<name>A0A0E9RHC2_ANGAN</name>
<evidence type="ECO:0000256" key="1">
    <source>
        <dbReference type="SAM" id="MobiDB-lite"/>
    </source>
</evidence>
<protein>
    <submittedName>
        <fullName evidence="2">Uncharacterized protein</fullName>
    </submittedName>
</protein>
<proteinExistence type="predicted"/>
<dbReference type="AlphaFoldDB" id="A0A0E9RHC2"/>
<reference evidence="2" key="1">
    <citation type="submission" date="2014-11" db="EMBL/GenBank/DDBJ databases">
        <authorList>
            <person name="Amaro Gonzalez C."/>
        </authorList>
    </citation>
    <scope>NUCLEOTIDE SEQUENCE</scope>
</reference>
<feature type="region of interest" description="Disordered" evidence="1">
    <location>
        <begin position="1"/>
        <end position="37"/>
    </location>
</feature>
<accession>A0A0E9RHC2</accession>
<sequence length="37" mass="4051">MDPSQTLGTSHLTSHLGLQKASCRRSSQSRLRPCVNP</sequence>
<evidence type="ECO:0000313" key="2">
    <source>
        <dbReference type="EMBL" id="JAH28499.1"/>
    </source>
</evidence>
<dbReference type="EMBL" id="GBXM01080078">
    <property type="protein sequence ID" value="JAH28499.1"/>
    <property type="molecule type" value="Transcribed_RNA"/>
</dbReference>
<reference evidence="2" key="2">
    <citation type="journal article" date="2015" name="Fish Shellfish Immunol.">
        <title>Early steps in the European eel (Anguilla anguilla)-Vibrio vulnificus interaction in the gills: Role of the RtxA13 toxin.</title>
        <authorList>
            <person name="Callol A."/>
            <person name="Pajuelo D."/>
            <person name="Ebbesson L."/>
            <person name="Teles M."/>
            <person name="MacKenzie S."/>
            <person name="Amaro C."/>
        </authorList>
    </citation>
    <scope>NUCLEOTIDE SEQUENCE</scope>
</reference>